<name>A0A8J9VES0_9NEOP</name>
<evidence type="ECO:0000313" key="3">
    <source>
        <dbReference type="EMBL" id="CAH0720398.1"/>
    </source>
</evidence>
<organism evidence="3 4">
    <name type="scientific">Brenthis ino</name>
    <name type="common">lesser marbled fritillary</name>
    <dbReference type="NCBI Taxonomy" id="405034"/>
    <lineage>
        <taxon>Eukaryota</taxon>
        <taxon>Metazoa</taxon>
        <taxon>Ecdysozoa</taxon>
        <taxon>Arthropoda</taxon>
        <taxon>Hexapoda</taxon>
        <taxon>Insecta</taxon>
        <taxon>Pterygota</taxon>
        <taxon>Neoptera</taxon>
        <taxon>Endopterygota</taxon>
        <taxon>Lepidoptera</taxon>
        <taxon>Glossata</taxon>
        <taxon>Ditrysia</taxon>
        <taxon>Papilionoidea</taxon>
        <taxon>Nymphalidae</taxon>
        <taxon>Heliconiinae</taxon>
        <taxon>Argynnini</taxon>
        <taxon>Brenthis</taxon>
    </lineage>
</organism>
<evidence type="ECO:0000256" key="1">
    <source>
        <dbReference type="SAM" id="MobiDB-lite"/>
    </source>
</evidence>
<dbReference type="OrthoDB" id="7491889at2759"/>
<feature type="non-terminal residue" evidence="3">
    <location>
        <position position="303"/>
    </location>
</feature>
<evidence type="ECO:0000256" key="2">
    <source>
        <dbReference type="SAM" id="SignalP"/>
    </source>
</evidence>
<dbReference type="Proteomes" id="UP000838878">
    <property type="component" value="Chromosome 2"/>
</dbReference>
<feature type="signal peptide" evidence="2">
    <location>
        <begin position="1"/>
        <end position="20"/>
    </location>
</feature>
<proteinExistence type="predicted"/>
<protein>
    <submittedName>
        <fullName evidence="3">Uncharacterized protein</fullName>
    </submittedName>
</protein>
<keyword evidence="4" id="KW-1185">Reference proteome</keyword>
<dbReference type="EMBL" id="OV170222">
    <property type="protein sequence ID" value="CAH0720398.1"/>
    <property type="molecule type" value="Genomic_DNA"/>
</dbReference>
<feature type="region of interest" description="Disordered" evidence="1">
    <location>
        <begin position="30"/>
        <end position="57"/>
    </location>
</feature>
<gene>
    <name evidence="3" type="ORF">BINO364_LOCUS6635</name>
</gene>
<evidence type="ECO:0000313" key="4">
    <source>
        <dbReference type="Proteomes" id="UP000838878"/>
    </source>
</evidence>
<reference evidence="3" key="1">
    <citation type="submission" date="2021-12" db="EMBL/GenBank/DDBJ databases">
        <authorList>
            <person name="Martin H S."/>
        </authorList>
    </citation>
    <scope>NUCLEOTIDE SEQUENCE</scope>
</reference>
<dbReference type="AlphaFoldDB" id="A0A8J9VES0"/>
<accession>A0A8J9VES0</accession>
<feature type="chain" id="PRO_5035427278" evidence="2">
    <location>
        <begin position="21"/>
        <end position="303"/>
    </location>
</feature>
<keyword evidence="2" id="KW-0732">Signal</keyword>
<sequence length="303" mass="33865">MSFKYLVITCFCCFTSPVFAGRSGGYSGTRTHHFPSNPHPHPTQTHTYPHASQTHTYPQAPGLSGNTGSHGFRPTHSNEVHHHYHYSPPQHISYGSSQHPVYQGQPPIYVYQYRDSGSRFDTLLTGLALYNLGRMSANHDNYHNRDYNREYRGNPGEICKLAISKTNGEYEETRIECKLMSSFIWEVDSDKKGVLMDAGTSNVVTKTVTSVQNVTKDGNSSTTVTSTTVVDALQVKGPSIRVESGMTCFMIRVSRDSSQLKRKVDCKLLQEYATRSLQYSGCSQVLSRMLVIISTVITVLCFV</sequence>